<sequence>MCGGEKRGNTRVLASPGRRASNDYSIPLAGVHLRDGEQVSGTSAFDVLHREKAAIRLLRSASRDCSLFVRDGSPSSPLACCANLRRRPQPRVVPAEQPVFLPPRCGDGDPGTWAMAEEGKEHLWGGEERSELILDHELSN</sequence>
<proteinExistence type="predicted"/>
<reference evidence="3" key="2">
    <citation type="journal article" date="2008" name="Nucleic Acids Res.">
        <title>The rice annotation project database (RAP-DB): 2008 update.</title>
        <authorList>
            <consortium name="The rice annotation project (RAP)"/>
        </authorList>
    </citation>
    <scope>GENOME REANNOTATION</scope>
    <source>
        <strain evidence="3">cv. Nipponbare</strain>
    </source>
</reference>
<protein>
    <submittedName>
        <fullName evidence="2">Uncharacterized protein</fullName>
    </submittedName>
</protein>
<evidence type="ECO:0000313" key="3">
    <source>
        <dbReference type="Proteomes" id="UP000000763"/>
    </source>
</evidence>
<evidence type="ECO:0000313" key="2">
    <source>
        <dbReference type="EMBL" id="BAB89452.1"/>
    </source>
</evidence>
<name>Q8S2K1_ORYSJ</name>
<dbReference type="AlphaFoldDB" id="Q8S2K1"/>
<accession>Q8S2K1</accession>
<gene>
    <name evidence="2" type="primary">OSJNBb0021A09.7</name>
</gene>
<evidence type="ECO:0000256" key="1">
    <source>
        <dbReference type="SAM" id="MobiDB-lite"/>
    </source>
</evidence>
<reference evidence="3" key="1">
    <citation type="journal article" date="2005" name="Nature">
        <title>The map-based sequence of the rice genome.</title>
        <authorList>
            <consortium name="International rice genome sequencing project (IRGSP)"/>
            <person name="Matsumoto T."/>
            <person name="Wu J."/>
            <person name="Kanamori H."/>
            <person name="Katayose Y."/>
            <person name="Fujisawa M."/>
            <person name="Namiki N."/>
            <person name="Mizuno H."/>
            <person name="Yamamoto K."/>
            <person name="Antonio B.A."/>
            <person name="Baba T."/>
            <person name="Sakata K."/>
            <person name="Nagamura Y."/>
            <person name="Aoki H."/>
            <person name="Arikawa K."/>
            <person name="Arita K."/>
            <person name="Bito T."/>
            <person name="Chiden Y."/>
            <person name="Fujitsuka N."/>
            <person name="Fukunaka R."/>
            <person name="Hamada M."/>
            <person name="Harada C."/>
            <person name="Hayashi A."/>
            <person name="Hijishita S."/>
            <person name="Honda M."/>
            <person name="Hosokawa S."/>
            <person name="Ichikawa Y."/>
            <person name="Idonuma A."/>
            <person name="Iijima M."/>
            <person name="Ikeda M."/>
            <person name="Ikeno M."/>
            <person name="Ito K."/>
            <person name="Ito S."/>
            <person name="Ito T."/>
            <person name="Ito Y."/>
            <person name="Ito Y."/>
            <person name="Iwabuchi A."/>
            <person name="Kamiya K."/>
            <person name="Karasawa W."/>
            <person name="Kurita K."/>
            <person name="Katagiri S."/>
            <person name="Kikuta A."/>
            <person name="Kobayashi H."/>
            <person name="Kobayashi N."/>
            <person name="Machita K."/>
            <person name="Maehara T."/>
            <person name="Masukawa M."/>
            <person name="Mizubayashi T."/>
            <person name="Mukai Y."/>
            <person name="Nagasaki H."/>
            <person name="Nagata Y."/>
            <person name="Naito S."/>
            <person name="Nakashima M."/>
            <person name="Nakama Y."/>
            <person name="Nakamichi Y."/>
            <person name="Nakamura M."/>
            <person name="Meguro A."/>
            <person name="Negishi M."/>
            <person name="Ohta I."/>
            <person name="Ohta T."/>
            <person name="Okamoto M."/>
            <person name="Ono N."/>
            <person name="Saji S."/>
            <person name="Sakaguchi M."/>
            <person name="Sakai K."/>
            <person name="Shibata M."/>
            <person name="Shimokawa T."/>
            <person name="Song J."/>
            <person name="Takazaki Y."/>
            <person name="Terasawa K."/>
            <person name="Tsugane M."/>
            <person name="Tsuji K."/>
            <person name="Ueda S."/>
            <person name="Waki K."/>
            <person name="Yamagata H."/>
            <person name="Yamamoto M."/>
            <person name="Yamamoto S."/>
            <person name="Yamane H."/>
            <person name="Yoshiki S."/>
            <person name="Yoshihara R."/>
            <person name="Yukawa K."/>
            <person name="Zhong H."/>
            <person name="Yano M."/>
            <person name="Yuan Q."/>
            <person name="Ouyang S."/>
            <person name="Liu J."/>
            <person name="Jones K.M."/>
            <person name="Gansberger K."/>
            <person name="Moffat K."/>
            <person name="Hill J."/>
            <person name="Bera J."/>
            <person name="Fadrosh D."/>
            <person name="Jin S."/>
            <person name="Johri S."/>
            <person name="Kim M."/>
            <person name="Overton L."/>
            <person name="Reardon M."/>
            <person name="Tsitrin T."/>
            <person name="Vuong H."/>
            <person name="Weaver B."/>
            <person name="Ciecko A."/>
            <person name="Tallon L."/>
            <person name="Jackson J."/>
            <person name="Pai G."/>
            <person name="Aken S.V."/>
            <person name="Utterback T."/>
            <person name="Reidmuller S."/>
            <person name="Feldblyum T."/>
            <person name="Hsiao J."/>
            <person name="Zismann V."/>
            <person name="Iobst S."/>
            <person name="de Vazeille A.R."/>
            <person name="Buell C.R."/>
            <person name="Ying K."/>
            <person name="Li Y."/>
            <person name="Lu T."/>
            <person name="Huang Y."/>
            <person name="Zhao Q."/>
            <person name="Feng Q."/>
            <person name="Zhang L."/>
            <person name="Zhu J."/>
            <person name="Weng Q."/>
            <person name="Mu J."/>
            <person name="Lu Y."/>
            <person name="Fan D."/>
            <person name="Liu Y."/>
            <person name="Guan J."/>
            <person name="Zhang Y."/>
            <person name="Yu S."/>
            <person name="Liu X."/>
            <person name="Zhang Y."/>
            <person name="Hong G."/>
            <person name="Han B."/>
            <person name="Choisne N."/>
            <person name="Demange N."/>
            <person name="Orjeda G."/>
            <person name="Samain S."/>
            <person name="Cattolico L."/>
            <person name="Pelletier E."/>
            <person name="Couloux A."/>
            <person name="Segurens B."/>
            <person name="Wincker P."/>
            <person name="D'Hont A."/>
            <person name="Scarpelli C."/>
            <person name="Weissenbach J."/>
            <person name="Salanoubat M."/>
            <person name="Quetier F."/>
            <person name="Yu Y."/>
            <person name="Kim H.R."/>
            <person name="Rambo T."/>
            <person name="Currie J."/>
            <person name="Collura K."/>
            <person name="Luo M."/>
            <person name="Yang T."/>
            <person name="Ammiraju J.S.S."/>
            <person name="Engler F."/>
            <person name="Soderlund C."/>
            <person name="Wing R.A."/>
            <person name="Palmer L.E."/>
            <person name="de la Bastide M."/>
            <person name="Spiegel L."/>
            <person name="Nascimento L."/>
            <person name="Zutavern T."/>
            <person name="O'Shaughnessy A."/>
            <person name="Dike S."/>
            <person name="Dedhia N."/>
            <person name="Preston R."/>
            <person name="Balija V."/>
            <person name="McCombie W.R."/>
            <person name="Chow T."/>
            <person name="Chen H."/>
            <person name="Chung M."/>
            <person name="Chen C."/>
            <person name="Shaw J."/>
            <person name="Wu H."/>
            <person name="Hsiao K."/>
            <person name="Chao Y."/>
            <person name="Chu M."/>
            <person name="Cheng C."/>
            <person name="Hour A."/>
            <person name="Lee P."/>
            <person name="Lin S."/>
            <person name="Lin Y."/>
            <person name="Liou J."/>
            <person name="Liu S."/>
            <person name="Hsing Y."/>
            <person name="Raghuvanshi S."/>
            <person name="Mohanty A."/>
            <person name="Bharti A.K."/>
            <person name="Gaur A."/>
            <person name="Gupta V."/>
            <person name="Kumar D."/>
            <person name="Ravi V."/>
            <person name="Vij S."/>
            <person name="Kapur A."/>
            <person name="Khurana P."/>
            <person name="Khurana P."/>
            <person name="Khurana J.P."/>
            <person name="Tyagi A.K."/>
            <person name="Gaikwad K."/>
            <person name="Singh A."/>
            <person name="Dalal V."/>
            <person name="Srivastava S."/>
            <person name="Dixit A."/>
            <person name="Pal A.K."/>
            <person name="Ghazi I.A."/>
            <person name="Yadav M."/>
            <person name="Pandit A."/>
            <person name="Bhargava A."/>
            <person name="Sureshbabu K."/>
            <person name="Batra K."/>
            <person name="Sharma T.R."/>
            <person name="Mohapatra T."/>
            <person name="Singh N.K."/>
            <person name="Messing J."/>
            <person name="Nelson A.B."/>
            <person name="Fuks G."/>
            <person name="Kavchok S."/>
            <person name="Keizer G."/>
            <person name="Linton E."/>
            <person name="Llaca V."/>
            <person name="Song R."/>
            <person name="Tanyolac B."/>
            <person name="Young S."/>
            <person name="Ho-Il K."/>
            <person name="Hahn J.H."/>
            <person name="Sangsakoo G."/>
            <person name="Vanavichit A."/>
            <person name="de Mattos Luiz.A.T."/>
            <person name="Zimmer P.D."/>
            <person name="Malone G."/>
            <person name="Dellagostin O."/>
            <person name="de Oliveira A.C."/>
            <person name="Bevan M."/>
            <person name="Bancroft I."/>
            <person name="Minx P."/>
            <person name="Cordum H."/>
            <person name="Wilson R."/>
            <person name="Cheng Z."/>
            <person name="Jin W."/>
            <person name="Jiang J."/>
            <person name="Leong S.A."/>
            <person name="Iwama H."/>
            <person name="Gojobori T."/>
            <person name="Itoh T."/>
            <person name="Niimura Y."/>
            <person name="Fujii Y."/>
            <person name="Habara T."/>
            <person name="Sakai H."/>
            <person name="Sato Y."/>
            <person name="Wilson G."/>
            <person name="Kumar K."/>
            <person name="McCouch S."/>
            <person name="Juretic N."/>
            <person name="Hoen D."/>
            <person name="Wright S."/>
            <person name="Bruskiewich R."/>
            <person name="Bureau T."/>
            <person name="Miyao A."/>
            <person name="Hirochika H."/>
            <person name="Nishikawa T."/>
            <person name="Kadowaki K."/>
            <person name="Sugiura M."/>
            <person name="Burr B."/>
            <person name="Sasaki T."/>
        </authorList>
    </citation>
    <scope>NUCLEOTIDE SEQUENCE [LARGE SCALE GENOMIC DNA]</scope>
    <source>
        <strain evidence="3">cv. Nipponbare</strain>
    </source>
</reference>
<dbReference type="EMBL" id="AP003218">
    <property type="protein sequence ID" value="BAB89452.1"/>
    <property type="molecule type" value="Genomic_DNA"/>
</dbReference>
<feature type="region of interest" description="Disordered" evidence="1">
    <location>
        <begin position="1"/>
        <end position="22"/>
    </location>
</feature>
<organism evidence="2 3">
    <name type="scientific">Oryza sativa subsp. japonica</name>
    <name type="common">Rice</name>
    <dbReference type="NCBI Taxonomy" id="39947"/>
    <lineage>
        <taxon>Eukaryota</taxon>
        <taxon>Viridiplantae</taxon>
        <taxon>Streptophyta</taxon>
        <taxon>Embryophyta</taxon>
        <taxon>Tracheophyta</taxon>
        <taxon>Spermatophyta</taxon>
        <taxon>Magnoliopsida</taxon>
        <taxon>Liliopsida</taxon>
        <taxon>Poales</taxon>
        <taxon>Poaceae</taxon>
        <taxon>BOP clade</taxon>
        <taxon>Oryzoideae</taxon>
        <taxon>Oryzeae</taxon>
        <taxon>Oryzinae</taxon>
        <taxon>Oryza</taxon>
        <taxon>Oryza sativa</taxon>
    </lineage>
</organism>
<dbReference type="Proteomes" id="UP000000763">
    <property type="component" value="Chromosome 1"/>
</dbReference>